<accession>A0ACC3C2H8</accession>
<protein>
    <submittedName>
        <fullName evidence="1">Uncharacterized protein</fullName>
    </submittedName>
</protein>
<evidence type="ECO:0000313" key="2">
    <source>
        <dbReference type="Proteomes" id="UP000798662"/>
    </source>
</evidence>
<gene>
    <name evidence="1" type="ORF">I4F81_006711</name>
</gene>
<dbReference type="Proteomes" id="UP000798662">
    <property type="component" value="Chromosome 2"/>
</dbReference>
<keyword evidence="2" id="KW-1185">Reference proteome</keyword>
<dbReference type="EMBL" id="CM020619">
    <property type="protein sequence ID" value="KAK1864161.1"/>
    <property type="molecule type" value="Genomic_DNA"/>
</dbReference>
<reference evidence="1" key="1">
    <citation type="submission" date="2019-11" db="EMBL/GenBank/DDBJ databases">
        <title>Nori genome reveals adaptations in red seaweeds to the harsh intertidal environment.</title>
        <authorList>
            <person name="Wang D."/>
            <person name="Mao Y."/>
        </authorList>
    </citation>
    <scope>NUCLEOTIDE SEQUENCE</scope>
    <source>
        <tissue evidence="1">Gametophyte</tissue>
    </source>
</reference>
<comment type="caution">
    <text evidence="1">The sequence shown here is derived from an EMBL/GenBank/DDBJ whole genome shotgun (WGS) entry which is preliminary data.</text>
</comment>
<proteinExistence type="predicted"/>
<evidence type="ECO:0000313" key="1">
    <source>
        <dbReference type="EMBL" id="KAK1864161.1"/>
    </source>
</evidence>
<sequence length="259" mass="28439">MHVQRRGFHLWRLFSTVIGLTENVRQSGDKEYQAMVGAVRRGVWTDDCISKLNTRVMSERQAKELPAEQPAVVVFTNKVRTRITQLLLGGAGRGMPRRVAQLFAVVRAAGRKLTVAQQQALLEMPSQATGELEMLLDVYCGLPVHVTKNLATELGVANGTRAVVEAVQFPRGATFRSVTVDGGGVILVPSMSAEIFVLSRLKMLKQLVLLQKHTREAVKREHLHLAQVMGSDASESSMNETVARLPVVGGARRYGLVAF</sequence>
<organism evidence="1 2">
    <name type="scientific">Pyropia yezoensis</name>
    <name type="common">Susabi-nori</name>
    <name type="synonym">Porphyra yezoensis</name>
    <dbReference type="NCBI Taxonomy" id="2788"/>
    <lineage>
        <taxon>Eukaryota</taxon>
        <taxon>Rhodophyta</taxon>
        <taxon>Bangiophyceae</taxon>
        <taxon>Bangiales</taxon>
        <taxon>Bangiaceae</taxon>
        <taxon>Pyropia</taxon>
    </lineage>
</organism>
<name>A0ACC3C2H8_PYRYE</name>